<evidence type="ECO:0000313" key="2">
    <source>
        <dbReference type="EMBL" id="GJS83207.1"/>
    </source>
</evidence>
<evidence type="ECO:0000313" key="3">
    <source>
        <dbReference type="Proteomes" id="UP001151760"/>
    </source>
</evidence>
<dbReference type="Gene3D" id="3.30.530.20">
    <property type="match status" value="1"/>
</dbReference>
<name>A0ABQ4Z049_9ASTR</name>
<reference evidence="2" key="2">
    <citation type="submission" date="2022-01" db="EMBL/GenBank/DDBJ databases">
        <authorList>
            <person name="Yamashiro T."/>
            <person name="Shiraishi A."/>
            <person name="Satake H."/>
            <person name="Nakayama K."/>
        </authorList>
    </citation>
    <scope>NUCLEOTIDE SEQUENCE</scope>
</reference>
<accession>A0ABQ4Z049</accession>
<proteinExistence type="predicted"/>
<sequence length="732" mass="84524">MFGLDFFATTSTEMLELLNEEEHILGMKIVGGDYRLQIRKSIKGQKKQEAVDVAGQLKYDRIREESNTENQQFLDSIDEGMKKLVIEQLESEVLVRSSKEANTSHAVAANLSELKLKKILIDKMEANNSINRSGIQRQLYKALVDAYAADKILLDTYGDTVTIKRHRDGADDDQEPSAGTDRGCNTPKMGRSGIRIRGMLLQDQQHKIYTTTGSKTHKQLHSRKSASGKETMQTTDVLFLKINLNQEFETGVHDEQAEEEVQHLPDWFQQPTRLPSPDHAWNKSVPAVHESVQPWLSNLARRQDPRESFDELTDTTFFLTELEYFCEEVYKATTEKLDWINPEGRQYPHDLRQPLPLVPNSQGRHVIPFHHFINNDLEYLRGGESSRKYSTFSTKTMAADYGHIKWIEDLVPNSMWKESARDVYSKRRIIAVTKVEIVEWQNYKHLDWITVRRDDDVLYKFKEGDFHRLRIQDIEDMLLLLVQGKVTIKNVKNKLNLTKPDTYRSNLRRRDAYTPYSDPRGFIYENKDKKNRLMPSTNYTSSALVPLDDVGTALNDRLKGIEWILPQTFGANVEDQRGDQRYYKGPYDYHMLSSSKKANLKMVVEVPDSHCSQDHNPCSYRQTNIKTLMETLKYMFLNFRYTDTTHPFSKCPEVLKVTEFKKDCNNKAIQEFTPQLHESAGGLPRLKLPLHSCSLIGTISATLLFYFCAEMVPVMEHKCNESFNLGRPPALS</sequence>
<dbReference type="InterPro" id="IPR023393">
    <property type="entry name" value="START-like_dom_sf"/>
</dbReference>
<organism evidence="2 3">
    <name type="scientific">Tanacetum coccineum</name>
    <dbReference type="NCBI Taxonomy" id="301880"/>
    <lineage>
        <taxon>Eukaryota</taxon>
        <taxon>Viridiplantae</taxon>
        <taxon>Streptophyta</taxon>
        <taxon>Embryophyta</taxon>
        <taxon>Tracheophyta</taxon>
        <taxon>Spermatophyta</taxon>
        <taxon>Magnoliopsida</taxon>
        <taxon>eudicotyledons</taxon>
        <taxon>Gunneridae</taxon>
        <taxon>Pentapetalae</taxon>
        <taxon>asterids</taxon>
        <taxon>campanulids</taxon>
        <taxon>Asterales</taxon>
        <taxon>Asteraceae</taxon>
        <taxon>Asteroideae</taxon>
        <taxon>Anthemideae</taxon>
        <taxon>Anthemidinae</taxon>
        <taxon>Tanacetum</taxon>
    </lineage>
</organism>
<evidence type="ECO:0000256" key="1">
    <source>
        <dbReference type="SAM" id="MobiDB-lite"/>
    </source>
</evidence>
<dbReference type="Proteomes" id="UP001151760">
    <property type="component" value="Unassembled WGS sequence"/>
</dbReference>
<comment type="caution">
    <text evidence="2">The sequence shown here is derived from an EMBL/GenBank/DDBJ whole genome shotgun (WGS) entry which is preliminary data.</text>
</comment>
<gene>
    <name evidence="2" type="ORF">Tco_0749748</name>
</gene>
<keyword evidence="3" id="KW-1185">Reference proteome</keyword>
<dbReference type="EMBL" id="BQNB010010883">
    <property type="protein sequence ID" value="GJS83207.1"/>
    <property type="molecule type" value="Genomic_DNA"/>
</dbReference>
<reference evidence="2" key="1">
    <citation type="journal article" date="2022" name="Int. J. Mol. Sci.">
        <title>Draft Genome of Tanacetum Coccineum: Genomic Comparison of Closely Related Tanacetum-Family Plants.</title>
        <authorList>
            <person name="Yamashiro T."/>
            <person name="Shiraishi A."/>
            <person name="Nakayama K."/>
            <person name="Satake H."/>
        </authorList>
    </citation>
    <scope>NUCLEOTIDE SEQUENCE</scope>
</reference>
<protein>
    <submittedName>
        <fullName evidence="2">Copia protein</fullName>
    </submittedName>
</protein>
<feature type="region of interest" description="Disordered" evidence="1">
    <location>
        <begin position="167"/>
        <end position="191"/>
    </location>
</feature>